<evidence type="ECO:0000313" key="2">
    <source>
        <dbReference type="EMBL" id="MCF1752771.1"/>
    </source>
</evidence>
<evidence type="ECO:0000313" key="3">
    <source>
        <dbReference type="Proteomes" id="UP001201449"/>
    </source>
</evidence>
<dbReference type="RefSeq" id="WP_234862621.1">
    <property type="nucleotide sequence ID" value="NZ_JAKEVZ010000015.1"/>
</dbReference>
<organism evidence="2 3">
    <name type="scientific">Mariniradius sediminis</name>
    <dbReference type="NCBI Taxonomy" id="2909237"/>
    <lineage>
        <taxon>Bacteria</taxon>
        <taxon>Pseudomonadati</taxon>
        <taxon>Bacteroidota</taxon>
        <taxon>Cytophagia</taxon>
        <taxon>Cytophagales</taxon>
        <taxon>Cyclobacteriaceae</taxon>
        <taxon>Mariniradius</taxon>
    </lineage>
</organism>
<accession>A0ABS9BXI0</accession>
<gene>
    <name evidence="2" type="ORF">L0U89_17060</name>
</gene>
<keyword evidence="1" id="KW-0732">Signal</keyword>
<name>A0ABS9BXI0_9BACT</name>
<keyword evidence="3" id="KW-1185">Reference proteome</keyword>
<dbReference type="EMBL" id="JAKEVZ010000015">
    <property type="protein sequence ID" value="MCF1752771.1"/>
    <property type="molecule type" value="Genomic_DNA"/>
</dbReference>
<feature type="signal peptide" evidence="1">
    <location>
        <begin position="1"/>
        <end position="24"/>
    </location>
</feature>
<sequence length="193" mass="21814">MKLNSRSSLFSLVVVLLVISQNKAFTQADPEVFTAKNAVFVELLGNSAGYGLNYGRIFHQKNRMKISGSVGFSALYQKPVEFVHSSYWIPAFASEVTAFFGKSRHHLEYGAGFFTFQDRDFIFDTSVPGNHREEAYWDATINARIGYRYQKPEGGFFFRAGYTPWVTFFNSKNAEKPVDFFPFGVGISLGVSF</sequence>
<dbReference type="Proteomes" id="UP001201449">
    <property type="component" value="Unassembled WGS sequence"/>
</dbReference>
<proteinExistence type="predicted"/>
<feature type="chain" id="PRO_5047370695" description="DUF3575 domain-containing protein" evidence="1">
    <location>
        <begin position="25"/>
        <end position="193"/>
    </location>
</feature>
<evidence type="ECO:0008006" key="4">
    <source>
        <dbReference type="Google" id="ProtNLM"/>
    </source>
</evidence>
<evidence type="ECO:0000256" key="1">
    <source>
        <dbReference type="SAM" id="SignalP"/>
    </source>
</evidence>
<reference evidence="2 3" key="1">
    <citation type="submission" date="2022-01" db="EMBL/GenBank/DDBJ databases">
        <title>Mariniradius saccharolyticus sp. nov., isolated from sediment of a river.</title>
        <authorList>
            <person name="Liu H."/>
        </authorList>
    </citation>
    <scope>NUCLEOTIDE SEQUENCE [LARGE SCALE GENOMIC DNA]</scope>
    <source>
        <strain evidence="2 3">RY-2</strain>
    </source>
</reference>
<comment type="caution">
    <text evidence="2">The sequence shown here is derived from an EMBL/GenBank/DDBJ whole genome shotgun (WGS) entry which is preliminary data.</text>
</comment>
<protein>
    <recommendedName>
        <fullName evidence="4">DUF3575 domain-containing protein</fullName>
    </recommendedName>
</protein>